<evidence type="ECO:0000256" key="1">
    <source>
        <dbReference type="ARBA" id="ARBA00004257"/>
    </source>
</evidence>
<dbReference type="GO" id="GO:0006888">
    <property type="term" value="P:endoplasmic reticulum to Golgi vesicle-mediated transport"/>
    <property type="evidence" value="ECO:0007669"/>
    <property type="project" value="TreeGrafter"/>
</dbReference>
<sequence length="401" mass="45470">MAFAESFLEKIRRFDAYPKTLEDFRVKTYGGATVTVVSSIIIVLLFVSELNYYLTPEVNEELMVDVSRGDKLRINVDLVFPKISCSFLSIDAIDVSGEQHINIVNNIYKRRLNEKGDPIEEPERDDTVGTHKVKKAKEDFLKAVKETQTEKADVLDPNRCESCYGAESDKWRCCNNCEDVRSAYNDKGWALKDLSNIKQCQREGLSDSITNFDKEGCQVFGFVEVSRVGGNFHIAPGRSLTKHHVHVHDLNPHESHRVNVTHKIRHLSFGRNIPGKTNPLDGSYEVAEEGSMLYQYYVKIVPTIYVRTDGSSLETNQFAVTRHRRQTQETFAESGLPGVFFIYEFAPMLVKYSEKQKSFMHFLTSVCAIIGGVFTVAGIIDSMIYHSIRAIKKKIELGKAS</sequence>
<protein>
    <recommendedName>
        <fullName evidence="7">Endoplasmic reticulum-Golgi intermediate compartment protein 3</fullName>
    </recommendedName>
</protein>
<dbReference type="GO" id="GO:0000139">
    <property type="term" value="C:Golgi membrane"/>
    <property type="evidence" value="ECO:0007669"/>
    <property type="project" value="TreeGrafter"/>
</dbReference>
<dbReference type="InterPro" id="IPR039542">
    <property type="entry name" value="Erv_N"/>
</dbReference>
<dbReference type="GO" id="GO:0030134">
    <property type="term" value="C:COPII-coated ER to Golgi transport vesicle"/>
    <property type="evidence" value="ECO:0007669"/>
    <property type="project" value="TreeGrafter"/>
</dbReference>
<feature type="domain" description="Endoplasmic reticulum vesicle transporter C-terminal" evidence="9">
    <location>
        <begin position="163"/>
        <end position="381"/>
    </location>
</feature>
<proteinExistence type="inferred from homology"/>
<dbReference type="Pfam" id="PF07970">
    <property type="entry name" value="COPIIcoated_ERV"/>
    <property type="match status" value="1"/>
</dbReference>
<name>A0A443S453_9ACAR</name>
<gene>
    <name evidence="11" type="ORF">B4U80_04228</name>
</gene>
<dbReference type="Pfam" id="PF13850">
    <property type="entry name" value="ERGIC_N"/>
    <property type="match status" value="1"/>
</dbReference>
<evidence type="ECO:0000256" key="2">
    <source>
        <dbReference type="ARBA" id="ARBA00004457"/>
    </source>
</evidence>
<dbReference type="OrthoDB" id="270930at2759"/>
<keyword evidence="4 8" id="KW-0812">Transmembrane</keyword>
<comment type="subcellular location">
    <subcellularLocation>
        <location evidence="2">Endoplasmic reticulum-Golgi intermediate compartment membrane</location>
        <topology evidence="2">Multi-pass membrane protein</topology>
    </subcellularLocation>
    <subcellularLocation>
        <location evidence="1">Golgi apparatus</location>
        <location evidence="1">cis-Golgi network membrane</location>
        <topology evidence="1">Multi-pass membrane protein</topology>
    </subcellularLocation>
</comment>
<evidence type="ECO:0000256" key="8">
    <source>
        <dbReference type="SAM" id="Phobius"/>
    </source>
</evidence>
<evidence type="ECO:0000256" key="7">
    <source>
        <dbReference type="ARBA" id="ARBA00040493"/>
    </source>
</evidence>
<feature type="domain" description="Endoplasmic reticulum vesicle transporter N-terminal" evidence="10">
    <location>
        <begin position="11"/>
        <end position="100"/>
    </location>
</feature>
<reference evidence="11 12" key="1">
    <citation type="journal article" date="2018" name="Gigascience">
        <title>Genomes of trombidid mites reveal novel predicted allergens and laterally-transferred genes associated with secondary metabolism.</title>
        <authorList>
            <person name="Dong X."/>
            <person name="Chaisiri K."/>
            <person name="Xia D."/>
            <person name="Armstrong S.D."/>
            <person name="Fang Y."/>
            <person name="Donnelly M.J."/>
            <person name="Kadowaki T."/>
            <person name="McGarry J.W."/>
            <person name="Darby A.C."/>
            <person name="Makepeace B.L."/>
        </authorList>
    </citation>
    <scope>NUCLEOTIDE SEQUENCE [LARGE SCALE GENOMIC DNA]</scope>
    <source>
        <strain evidence="11">UoL-UT</strain>
    </source>
</reference>
<evidence type="ECO:0000256" key="6">
    <source>
        <dbReference type="ARBA" id="ARBA00023136"/>
    </source>
</evidence>
<keyword evidence="5 8" id="KW-1133">Transmembrane helix</keyword>
<accession>A0A443S453</accession>
<organism evidence="11 12">
    <name type="scientific">Leptotrombidium deliense</name>
    <dbReference type="NCBI Taxonomy" id="299467"/>
    <lineage>
        <taxon>Eukaryota</taxon>
        <taxon>Metazoa</taxon>
        <taxon>Ecdysozoa</taxon>
        <taxon>Arthropoda</taxon>
        <taxon>Chelicerata</taxon>
        <taxon>Arachnida</taxon>
        <taxon>Acari</taxon>
        <taxon>Acariformes</taxon>
        <taxon>Trombidiformes</taxon>
        <taxon>Prostigmata</taxon>
        <taxon>Anystina</taxon>
        <taxon>Parasitengona</taxon>
        <taxon>Trombiculoidea</taxon>
        <taxon>Trombiculidae</taxon>
        <taxon>Leptotrombidium</taxon>
    </lineage>
</organism>
<evidence type="ECO:0000313" key="11">
    <source>
        <dbReference type="EMBL" id="RWS22273.1"/>
    </source>
</evidence>
<dbReference type="InterPro" id="IPR045888">
    <property type="entry name" value="Erv"/>
</dbReference>
<evidence type="ECO:0000256" key="4">
    <source>
        <dbReference type="ARBA" id="ARBA00022692"/>
    </source>
</evidence>
<dbReference type="AlphaFoldDB" id="A0A443S453"/>
<evidence type="ECO:0000256" key="5">
    <source>
        <dbReference type="ARBA" id="ARBA00022989"/>
    </source>
</evidence>
<dbReference type="GO" id="GO:0006890">
    <property type="term" value="P:retrograde vesicle-mediated transport, Golgi to endoplasmic reticulum"/>
    <property type="evidence" value="ECO:0007669"/>
    <property type="project" value="TreeGrafter"/>
</dbReference>
<comment type="caution">
    <text evidence="11">The sequence shown here is derived from an EMBL/GenBank/DDBJ whole genome shotgun (WGS) entry which is preliminary data.</text>
</comment>
<dbReference type="InterPro" id="IPR012936">
    <property type="entry name" value="Erv_C"/>
</dbReference>
<dbReference type="PANTHER" id="PTHR10984">
    <property type="entry name" value="ENDOPLASMIC RETICULUM-GOLGI INTERMEDIATE COMPARTMENT PROTEIN"/>
    <property type="match status" value="1"/>
</dbReference>
<evidence type="ECO:0000256" key="3">
    <source>
        <dbReference type="ARBA" id="ARBA00005648"/>
    </source>
</evidence>
<keyword evidence="6 8" id="KW-0472">Membrane</keyword>
<comment type="similarity">
    <text evidence="3">Belongs to the ERGIC family.</text>
</comment>
<dbReference type="GO" id="GO:0033116">
    <property type="term" value="C:endoplasmic reticulum-Golgi intermediate compartment membrane"/>
    <property type="evidence" value="ECO:0007669"/>
    <property type="project" value="UniProtKB-SubCell"/>
</dbReference>
<feature type="transmembrane region" description="Helical" evidence="8">
    <location>
        <begin position="362"/>
        <end position="385"/>
    </location>
</feature>
<evidence type="ECO:0000313" key="12">
    <source>
        <dbReference type="Proteomes" id="UP000288716"/>
    </source>
</evidence>
<dbReference type="Proteomes" id="UP000288716">
    <property type="component" value="Unassembled WGS sequence"/>
</dbReference>
<dbReference type="PANTHER" id="PTHR10984:SF25">
    <property type="entry name" value="ENDOPLASMIC RETICULUM-GOLGI INTERMEDIATE COMPARTMENT PROTEIN 3"/>
    <property type="match status" value="1"/>
</dbReference>
<dbReference type="EMBL" id="NCKV01009270">
    <property type="protein sequence ID" value="RWS22273.1"/>
    <property type="molecule type" value="Genomic_DNA"/>
</dbReference>
<evidence type="ECO:0000259" key="9">
    <source>
        <dbReference type="Pfam" id="PF07970"/>
    </source>
</evidence>
<keyword evidence="12" id="KW-1185">Reference proteome</keyword>
<dbReference type="STRING" id="299467.A0A443S453"/>
<dbReference type="GO" id="GO:0005789">
    <property type="term" value="C:endoplasmic reticulum membrane"/>
    <property type="evidence" value="ECO:0007669"/>
    <property type="project" value="TreeGrafter"/>
</dbReference>
<evidence type="ECO:0000259" key="10">
    <source>
        <dbReference type="Pfam" id="PF13850"/>
    </source>
</evidence>
<dbReference type="VEuPathDB" id="VectorBase:LDEU009767"/>